<reference evidence="11 12" key="1">
    <citation type="submission" date="2018-12" db="EMBL/GenBank/DDBJ databases">
        <authorList>
            <person name="Li F."/>
        </authorList>
    </citation>
    <scope>NUCLEOTIDE SEQUENCE [LARGE SCALE GENOMIC DNA]</scope>
    <source>
        <strain evidence="11 12">EGI 6500705</strain>
    </source>
</reference>
<dbReference type="Pfam" id="PF07690">
    <property type="entry name" value="MFS_1"/>
    <property type="match status" value="1"/>
</dbReference>
<proteinExistence type="inferred from homology"/>
<dbReference type="OrthoDB" id="9812221at2"/>
<feature type="transmembrane region" description="Helical" evidence="9">
    <location>
        <begin position="372"/>
        <end position="398"/>
    </location>
</feature>
<keyword evidence="7 9" id="KW-0472">Membrane</keyword>
<evidence type="ECO:0000256" key="6">
    <source>
        <dbReference type="ARBA" id="ARBA00022989"/>
    </source>
</evidence>
<dbReference type="InterPro" id="IPR020846">
    <property type="entry name" value="MFS_dom"/>
</dbReference>
<evidence type="ECO:0000256" key="3">
    <source>
        <dbReference type="ARBA" id="ARBA00022448"/>
    </source>
</evidence>
<gene>
    <name evidence="11" type="ORF">ELQ94_03125</name>
</gene>
<dbReference type="PRINTS" id="PR01036">
    <property type="entry name" value="TCRTETB"/>
</dbReference>
<evidence type="ECO:0000259" key="10">
    <source>
        <dbReference type="PROSITE" id="PS50850"/>
    </source>
</evidence>
<feature type="transmembrane region" description="Helical" evidence="9">
    <location>
        <begin position="410"/>
        <end position="435"/>
    </location>
</feature>
<feature type="transmembrane region" description="Helical" evidence="9">
    <location>
        <begin position="21"/>
        <end position="50"/>
    </location>
</feature>
<feature type="region of interest" description="Disordered" evidence="8">
    <location>
        <begin position="481"/>
        <end position="502"/>
    </location>
</feature>
<dbReference type="RefSeq" id="WP_127047025.1">
    <property type="nucleotide sequence ID" value="NZ_RZGZ01000001.1"/>
</dbReference>
<feature type="transmembrane region" description="Helical" evidence="9">
    <location>
        <begin position="176"/>
        <end position="196"/>
    </location>
</feature>
<dbReference type="InterPro" id="IPR011701">
    <property type="entry name" value="MFS"/>
</dbReference>
<dbReference type="PANTHER" id="PTHR42718:SF9">
    <property type="entry name" value="MAJOR FACILITATOR SUPERFAMILY MULTIDRUG TRANSPORTER MFSC"/>
    <property type="match status" value="1"/>
</dbReference>
<feature type="transmembrane region" description="Helical" evidence="9">
    <location>
        <begin position="284"/>
        <end position="307"/>
    </location>
</feature>
<organism evidence="11 12">
    <name type="scientific">Labedella endophytica</name>
    <dbReference type="NCBI Taxonomy" id="1523160"/>
    <lineage>
        <taxon>Bacteria</taxon>
        <taxon>Bacillati</taxon>
        <taxon>Actinomycetota</taxon>
        <taxon>Actinomycetes</taxon>
        <taxon>Micrococcales</taxon>
        <taxon>Microbacteriaceae</taxon>
        <taxon>Labedella</taxon>
    </lineage>
</organism>
<evidence type="ECO:0000313" key="11">
    <source>
        <dbReference type="EMBL" id="RUR03536.1"/>
    </source>
</evidence>
<evidence type="ECO:0000256" key="1">
    <source>
        <dbReference type="ARBA" id="ARBA00004651"/>
    </source>
</evidence>
<keyword evidence="12" id="KW-1185">Reference proteome</keyword>
<dbReference type="InterPro" id="IPR036259">
    <property type="entry name" value="MFS_trans_sf"/>
</dbReference>
<feature type="domain" description="Major facilitator superfamily (MFS) profile" evidence="10">
    <location>
        <begin position="24"/>
        <end position="479"/>
    </location>
</feature>
<dbReference type="AlphaFoldDB" id="A0A3S0VW25"/>
<feature type="transmembrane region" description="Helical" evidence="9">
    <location>
        <begin position="244"/>
        <end position="263"/>
    </location>
</feature>
<feature type="transmembrane region" description="Helical" evidence="9">
    <location>
        <begin position="455"/>
        <end position="474"/>
    </location>
</feature>
<dbReference type="Proteomes" id="UP000274909">
    <property type="component" value="Unassembled WGS sequence"/>
</dbReference>
<protein>
    <submittedName>
        <fullName evidence="11">DHA2 family efflux MFS transporter permease subunit</fullName>
    </submittedName>
</protein>
<evidence type="ECO:0000256" key="4">
    <source>
        <dbReference type="ARBA" id="ARBA00022475"/>
    </source>
</evidence>
<name>A0A3S0VW25_9MICO</name>
<keyword evidence="4" id="KW-1003">Cell membrane</keyword>
<accession>A0A3S0VW25</accession>
<evidence type="ECO:0000256" key="7">
    <source>
        <dbReference type="ARBA" id="ARBA00023136"/>
    </source>
</evidence>
<keyword evidence="3" id="KW-0813">Transport</keyword>
<evidence type="ECO:0000256" key="8">
    <source>
        <dbReference type="SAM" id="MobiDB-lite"/>
    </source>
</evidence>
<evidence type="ECO:0000256" key="2">
    <source>
        <dbReference type="ARBA" id="ARBA00008537"/>
    </source>
</evidence>
<comment type="caution">
    <text evidence="11">The sequence shown here is derived from an EMBL/GenBank/DDBJ whole genome shotgun (WGS) entry which is preliminary data.</text>
</comment>
<feature type="transmembrane region" description="Helical" evidence="9">
    <location>
        <begin position="89"/>
        <end position="107"/>
    </location>
</feature>
<feature type="transmembrane region" description="Helical" evidence="9">
    <location>
        <begin position="148"/>
        <end position="170"/>
    </location>
</feature>
<dbReference type="PANTHER" id="PTHR42718">
    <property type="entry name" value="MAJOR FACILITATOR SUPERFAMILY MULTIDRUG TRANSPORTER MFSC"/>
    <property type="match status" value="1"/>
</dbReference>
<comment type="similarity">
    <text evidence="2">Belongs to the major facilitator superfamily. EmrB family.</text>
</comment>
<keyword evidence="6 9" id="KW-1133">Transmembrane helix</keyword>
<dbReference type="GO" id="GO:0005886">
    <property type="term" value="C:plasma membrane"/>
    <property type="evidence" value="ECO:0007669"/>
    <property type="project" value="UniProtKB-SubCell"/>
</dbReference>
<sequence>MTSSTRSLRDRPTVERLGPGDALVIGLLMASTFLVLLNEMLLGVALPTLIADLGITPSAGQWLTTGYLLTLAVLVPATGYVMRRFHLRTIFLTALSVFILGTAVAAIAPSFEILLGGRIVQAVGTAVFVPLLMTTAIRLVPESRRGRIMAIVTAVPALAPAVGPAVSGLVLTYLPWRWLFILVLAVAVIALIAGALRLRNITSPERASLDVLSLVLSAVGFGGLVLGLSVIGESVSGHAPLPPLVPLLIGVVGVVAFVFRQITLRRRGTALLDMGIFTSRTFSVAILIMFFVAMNGFGVALVLPLVLTGALGLSTLAIGLFLVPGGLIIASVSALGGRVYDRWGPLPLAIPGAVIWATSIWFLSTLDTADGVWAFLGFYLLMTTGQAMIWGPVTTLALSSLRPDLYPHGSAAFTTVQQLAGAAGGAVLISAYTIGAGPADAGHLSVAQTISAGQAAFITAGALALVGMIGTLFIGRHRRAGSGETASADRNPGDVDPESVVG</sequence>
<dbReference type="PROSITE" id="PS50850">
    <property type="entry name" value="MFS"/>
    <property type="match status" value="1"/>
</dbReference>
<dbReference type="NCBIfam" id="TIGR00711">
    <property type="entry name" value="efflux_EmrB"/>
    <property type="match status" value="1"/>
</dbReference>
<comment type="subcellular location">
    <subcellularLocation>
        <location evidence="1">Cell membrane</location>
        <topology evidence="1">Multi-pass membrane protein</topology>
    </subcellularLocation>
</comment>
<feature type="transmembrane region" description="Helical" evidence="9">
    <location>
        <begin position="313"/>
        <end position="336"/>
    </location>
</feature>
<feature type="transmembrane region" description="Helical" evidence="9">
    <location>
        <begin position="119"/>
        <end position="141"/>
    </location>
</feature>
<evidence type="ECO:0000256" key="9">
    <source>
        <dbReference type="SAM" id="Phobius"/>
    </source>
</evidence>
<evidence type="ECO:0000256" key="5">
    <source>
        <dbReference type="ARBA" id="ARBA00022692"/>
    </source>
</evidence>
<evidence type="ECO:0000313" key="12">
    <source>
        <dbReference type="Proteomes" id="UP000274909"/>
    </source>
</evidence>
<dbReference type="GO" id="GO:0022857">
    <property type="term" value="F:transmembrane transporter activity"/>
    <property type="evidence" value="ECO:0007669"/>
    <property type="project" value="InterPro"/>
</dbReference>
<keyword evidence="5 9" id="KW-0812">Transmembrane</keyword>
<feature type="transmembrane region" description="Helical" evidence="9">
    <location>
        <begin position="348"/>
        <end position="366"/>
    </location>
</feature>
<dbReference type="EMBL" id="RZGZ01000001">
    <property type="protein sequence ID" value="RUR03536.1"/>
    <property type="molecule type" value="Genomic_DNA"/>
</dbReference>
<dbReference type="Gene3D" id="1.20.1250.20">
    <property type="entry name" value="MFS general substrate transporter like domains"/>
    <property type="match status" value="1"/>
</dbReference>
<feature type="transmembrane region" description="Helical" evidence="9">
    <location>
        <begin position="62"/>
        <end position="82"/>
    </location>
</feature>
<feature type="transmembrane region" description="Helical" evidence="9">
    <location>
        <begin position="208"/>
        <end position="232"/>
    </location>
</feature>
<dbReference type="Gene3D" id="1.20.1720.10">
    <property type="entry name" value="Multidrug resistance protein D"/>
    <property type="match status" value="1"/>
</dbReference>
<dbReference type="SUPFAM" id="SSF103473">
    <property type="entry name" value="MFS general substrate transporter"/>
    <property type="match status" value="1"/>
</dbReference>
<dbReference type="InterPro" id="IPR004638">
    <property type="entry name" value="EmrB-like"/>
</dbReference>